<dbReference type="InterPro" id="IPR018044">
    <property type="entry name" value="Peptidase_S11"/>
</dbReference>
<dbReference type="EC" id="3.4.16.4" evidence="3"/>
<dbReference type="PANTHER" id="PTHR21581:SF33">
    <property type="entry name" value="D-ALANYL-D-ALANINE CARBOXYPEPTIDASE DACB"/>
    <property type="match status" value="1"/>
</dbReference>
<organism evidence="19 20">
    <name type="scientific">Clostridium amylolyticum</name>
    <dbReference type="NCBI Taxonomy" id="1121298"/>
    <lineage>
        <taxon>Bacteria</taxon>
        <taxon>Bacillati</taxon>
        <taxon>Bacillota</taxon>
        <taxon>Clostridia</taxon>
        <taxon>Eubacteriales</taxon>
        <taxon>Clostridiaceae</taxon>
        <taxon>Clostridium</taxon>
    </lineage>
</organism>
<protein>
    <recommendedName>
        <fullName evidence="3">serine-type D-Ala-D-Ala carboxypeptidase</fullName>
        <ecNumber evidence="3">3.4.16.4</ecNumber>
    </recommendedName>
</protein>
<keyword evidence="9" id="KW-0573">Peptidoglycan synthesis</keyword>
<evidence type="ECO:0000256" key="4">
    <source>
        <dbReference type="ARBA" id="ARBA00022645"/>
    </source>
</evidence>
<sequence>MKRIFFTFFCCVFLLLSLNRSVSASTPAPEVTAEGAVLMDGVTGKLIYEKNPDKRLSPASTTKIMTTVIVLENCNLNDKVTVGKNPPNTDGSAVGIKTDEVFTVKDLLGGMLLESGNDCAEALAEHVAGSISDFAKLMNAKALELGCTNTNFVNPSGLYDENHYTTARDLALIMREAIKNPAFLEIEKLPFYQLPPSNLDPNPKWSNNKNQLMLKNSHYYYPYAIAGKTGYTIKARHSYTAAALKDNQILISAMINGEGKEFFFPETKNLLEYGFANFQVLKLYSKGQEVIDLTLDKNKIPLLASEDFYALIKKDESNLNVSSAVCKLEAKDLSKTSFGKGERLIDSKIYLKDNLIGSLTLMSGASYEVPPVKSASNYIKNTIPLWAVITGTLVIISLFLWFLIRKAIRK</sequence>
<evidence type="ECO:0000256" key="14">
    <source>
        <dbReference type="RuleBase" id="RU004016"/>
    </source>
</evidence>
<keyword evidence="7" id="KW-0378">Hydrolase</keyword>
<dbReference type="SUPFAM" id="SSF56601">
    <property type="entry name" value="beta-lactamase/transpeptidase-like"/>
    <property type="match status" value="1"/>
</dbReference>
<dbReference type="Proteomes" id="UP000184080">
    <property type="component" value="Unassembled WGS sequence"/>
</dbReference>
<feature type="binding site" evidence="13">
    <location>
        <position position="228"/>
    </location>
    <ligand>
        <name>substrate</name>
    </ligand>
</feature>
<dbReference type="STRING" id="1121298.SAMN05444401_0761"/>
<keyword evidence="10" id="KW-0961">Cell wall biogenesis/degradation</keyword>
<keyword evidence="8" id="KW-0133">Cell shape</keyword>
<feature type="active site" description="Proton acceptor" evidence="12">
    <location>
        <position position="63"/>
    </location>
</feature>
<accession>A0A1M6BGK5</accession>
<evidence type="ECO:0000259" key="18">
    <source>
        <dbReference type="Pfam" id="PF07943"/>
    </source>
</evidence>
<feature type="signal peptide" evidence="16">
    <location>
        <begin position="1"/>
        <end position="24"/>
    </location>
</feature>
<evidence type="ECO:0000259" key="17">
    <source>
        <dbReference type="Pfam" id="PF00768"/>
    </source>
</evidence>
<feature type="active site" description="Acyl-ester intermediate" evidence="12">
    <location>
        <position position="60"/>
    </location>
</feature>
<gene>
    <name evidence="19" type="ORF">SAMN05444401_0761</name>
</gene>
<evidence type="ECO:0000256" key="2">
    <source>
        <dbReference type="ARBA" id="ARBA00007164"/>
    </source>
</evidence>
<proteinExistence type="inferred from homology"/>
<keyword evidence="15" id="KW-1133">Transmembrane helix</keyword>
<evidence type="ECO:0000256" key="5">
    <source>
        <dbReference type="ARBA" id="ARBA00022670"/>
    </source>
</evidence>
<dbReference type="UniPathway" id="UPA00219"/>
<dbReference type="GO" id="GO:0008360">
    <property type="term" value="P:regulation of cell shape"/>
    <property type="evidence" value="ECO:0007669"/>
    <property type="project" value="UniProtKB-KW"/>
</dbReference>
<dbReference type="GO" id="GO:0009002">
    <property type="term" value="F:serine-type D-Ala-D-Ala carboxypeptidase activity"/>
    <property type="evidence" value="ECO:0007669"/>
    <property type="project" value="UniProtKB-EC"/>
</dbReference>
<feature type="transmembrane region" description="Helical" evidence="15">
    <location>
        <begin position="383"/>
        <end position="404"/>
    </location>
</feature>
<dbReference type="GO" id="GO:0071555">
    <property type="term" value="P:cell wall organization"/>
    <property type="evidence" value="ECO:0007669"/>
    <property type="project" value="UniProtKB-KW"/>
</dbReference>
<feature type="active site" evidence="12">
    <location>
        <position position="115"/>
    </location>
</feature>
<evidence type="ECO:0000256" key="7">
    <source>
        <dbReference type="ARBA" id="ARBA00022801"/>
    </source>
</evidence>
<keyword evidence="4 19" id="KW-0121">Carboxypeptidase</keyword>
<feature type="domain" description="Peptidase S11 D-alanyl-D-alanine carboxypeptidase A N-terminal" evidence="17">
    <location>
        <begin position="26"/>
        <end position="257"/>
    </location>
</feature>
<evidence type="ECO:0000256" key="1">
    <source>
        <dbReference type="ARBA" id="ARBA00004752"/>
    </source>
</evidence>
<dbReference type="PRINTS" id="PR00725">
    <property type="entry name" value="DADACBPTASE1"/>
</dbReference>
<keyword evidence="15" id="KW-0472">Membrane</keyword>
<dbReference type="Pfam" id="PF00768">
    <property type="entry name" value="Peptidase_S11"/>
    <property type="match status" value="1"/>
</dbReference>
<dbReference type="EMBL" id="FQZO01000001">
    <property type="protein sequence ID" value="SHI47816.1"/>
    <property type="molecule type" value="Genomic_DNA"/>
</dbReference>
<evidence type="ECO:0000313" key="20">
    <source>
        <dbReference type="Proteomes" id="UP000184080"/>
    </source>
</evidence>
<feature type="domain" description="Peptidase S11 D-Ala-D-Ala carboxypeptidase A C-terminal" evidence="18">
    <location>
        <begin position="278"/>
        <end position="366"/>
    </location>
</feature>
<evidence type="ECO:0000256" key="10">
    <source>
        <dbReference type="ARBA" id="ARBA00023316"/>
    </source>
</evidence>
<evidence type="ECO:0000256" key="11">
    <source>
        <dbReference type="ARBA" id="ARBA00034000"/>
    </source>
</evidence>
<dbReference type="RefSeq" id="WP_073003862.1">
    <property type="nucleotide sequence ID" value="NZ_FQZO01000001.1"/>
</dbReference>
<evidence type="ECO:0000256" key="3">
    <source>
        <dbReference type="ARBA" id="ARBA00012448"/>
    </source>
</evidence>
<dbReference type="AlphaFoldDB" id="A0A1M6BGK5"/>
<comment type="similarity">
    <text evidence="2 14">Belongs to the peptidase S11 family.</text>
</comment>
<dbReference type="Gene3D" id="3.40.710.10">
    <property type="entry name" value="DD-peptidase/beta-lactamase superfamily"/>
    <property type="match status" value="1"/>
</dbReference>
<evidence type="ECO:0000256" key="13">
    <source>
        <dbReference type="PIRSR" id="PIRSR618044-2"/>
    </source>
</evidence>
<dbReference type="GO" id="GO:0009252">
    <property type="term" value="P:peptidoglycan biosynthetic process"/>
    <property type="evidence" value="ECO:0007669"/>
    <property type="project" value="UniProtKB-UniPathway"/>
</dbReference>
<comment type="catalytic activity">
    <reaction evidence="11">
        <text>Preferential cleavage: (Ac)2-L-Lys-D-Ala-|-D-Ala. Also transpeptidation of peptidyl-alanyl moieties that are N-acyl substituents of D-alanine.</text>
        <dbReference type="EC" id="3.4.16.4"/>
    </reaction>
</comment>
<evidence type="ECO:0000256" key="9">
    <source>
        <dbReference type="ARBA" id="ARBA00022984"/>
    </source>
</evidence>
<dbReference type="InterPro" id="IPR012338">
    <property type="entry name" value="Beta-lactam/transpept-like"/>
</dbReference>
<evidence type="ECO:0000256" key="12">
    <source>
        <dbReference type="PIRSR" id="PIRSR618044-1"/>
    </source>
</evidence>
<dbReference type="Pfam" id="PF07943">
    <property type="entry name" value="PBP5_C"/>
    <property type="match status" value="1"/>
</dbReference>
<keyword evidence="15" id="KW-0812">Transmembrane</keyword>
<keyword evidence="20" id="KW-1185">Reference proteome</keyword>
<keyword evidence="5" id="KW-0645">Protease</keyword>
<dbReference type="InterPro" id="IPR001967">
    <property type="entry name" value="Peptidase_S11_N"/>
</dbReference>
<evidence type="ECO:0000256" key="8">
    <source>
        <dbReference type="ARBA" id="ARBA00022960"/>
    </source>
</evidence>
<name>A0A1M6BGK5_9CLOT</name>
<comment type="pathway">
    <text evidence="1">Cell wall biogenesis; peptidoglycan biosynthesis.</text>
</comment>
<keyword evidence="6 16" id="KW-0732">Signal</keyword>
<dbReference type="InterPro" id="IPR012907">
    <property type="entry name" value="Peptidase_S11_C"/>
</dbReference>
<evidence type="ECO:0000256" key="16">
    <source>
        <dbReference type="SAM" id="SignalP"/>
    </source>
</evidence>
<evidence type="ECO:0000256" key="15">
    <source>
        <dbReference type="SAM" id="Phobius"/>
    </source>
</evidence>
<dbReference type="OrthoDB" id="9791132at2"/>
<reference evidence="19 20" key="1">
    <citation type="submission" date="2016-11" db="EMBL/GenBank/DDBJ databases">
        <authorList>
            <person name="Jaros S."/>
            <person name="Januszkiewicz K."/>
            <person name="Wedrychowicz H."/>
        </authorList>
    </citation>
    <scope>NUCLEOTIDE SEQUENCE [LARGE SCALE GENOMIC DNA]</scope>
    <source>
        <strain evidence="19 20">DSM 21864</strain>
    </source>
</reference>
<feature type="chain" id="PRO_5012025339" description="serine-type D-Ala-D-Ala carboxypeptidase" evidence="16">
    <location>
        <begin position="25"/>
        <end position="410"/>
    </location>
</feature>
<dbReference type="GO" id="GO:0006508">
    <property type="term" value="P:proteolysis"/>
    <property type="evidence" value="ECO:0007669"/>
    <property type="project" value="UniProtKB-KW"/>
</dbReference>
<evidence type="ECO:0000313" key="19">
    <source>
        <dbReference type="EMBL" id="SHI47816.1"/>
    </source>
</evidence>
<evidence type="ECO:0000256" key="6">
    <source>
        <dbReference type="ARBA" id="ARBA00022729"/>
    </source>
</evidence>
<dbReference type="PANTHER" id="PTHR21581">
    <property type="entry name" value="D-ALANYL-D-ALANINE CARBOXYPEPTIDASE"/>
    <property type="match status" value="1"/>
</dbReference>